<comment type="caution">
    <text evidence="2">The sequence shown here is derived from an EMBL/GenBank/DDBJ whole genome shotgun (WGS) entry which is preliminary data.</text>
</comment>
<evidence type="ECO:0000256" key="1">
    <source>
        <dbReference type="SAM" id="MobiDB-lite"/>
    </source>
</evidence>
<evidence type="ECO:0000313" key="2">
    <source>
        <dbReference type="EMBL" id="KMO67027.1"/>
    </source>
</evidence>
<dbReference type="Proteomes" id="UP000036513">
    <property type="component" value="Unassembled WGS sequence"/>
</dbReference>
<feature type="region of interest" description="Disordered" evidence="1">
    <location>
        <begin position="168"/>
        <end position="189"/>
    </location>
</feature>
<accession>A0A0J6VBD7</accession>
<dbReference type="PATRIC" id="fig|37916.4.peg.7285"/>
<dbReference type="STRING" id="37916.MCHLDSM_07266"/>
<protein>
    <recommendedName>
        <fullName evidence="4">DUF4226 domain-containing protein</fullName>
    </recommendedName>
</protein>
<keyword evidence="3" id="KW-1185">Reference proteome</keyword>
<dbReference type="RefSeq" id="WP_048474228.1">
    <property type="nucleotide sequence ID" value="NZ_JYNL01000070.1"/>
</dbReference>
<evidence type="ECO:0000313" key="3">
    <source>
        <dbReference type="Proteomes" id="UP000036513"/>
    </source>
</evidence>
<organism evidence="2 3">
    <name type="scientific">Mycolicibacterium chlorophenolicum</name>
    <dbReference type="NCBI Taxonomy" id="37916"/>
    <lineage>
        <taxon>Bacteria</taxon>
        <taxon>Bacillati</taxon>
        <taxon>Actinomycetota</taxon>
        <taxon>Actinomycetes</taxon>
        <taxon>Mycobacteriales</taxon>
        <taxon>Mycobacteriaceae</taxon>
        <taxon>Mycolicibacterium</taxon>
    </lineage>
</organism>
<evidence type="ECO:0008006" key="4">
    <source>
        <dbReference type="Google" id="ProtNLM"/>
    </source>
</evidence>
<dbReference type="EMBL" id="JYNL01000070">
    <property type="protein sequence ID" value="KMO67027.1"/>
    <property type="molecule type" value="Genomic_DNA"/>
</dbReference>
<proteinExistence type="predicted"/>
<dbReference type="AlphaFoldDB" id="A0A0J6VBD7"/>
<reference evidence="2 3" key="1">
    <citation type="journal article" date="2015" name="Genome Biol. Evol.">
        <title>Characterization of Three Mycobacterium spp. with Potential Use in Bioremediation by Genome Sequencing and Comparative Genomics.</title>
        <authorList>
            <person name="Das S."/>
            <person name="Pettersson B.M."/>
            <person name="Behra P.R."/>
            <person name="Ramesh M."/>
            <person name="Dasgupta S."/>
            <person name="Bhattacharya A."/>
            <person name="Kirsebom L.A."/>
        </authorList>
    </citation>
    <scope>NUCLEOTIDE SEQUENCE [LARGE SCALE GENOMIC DNA]</scope>
    <source>
        <strain evidence="2 3">DSM 43826</strain>
    </source>
</reference>
<gene>
    <name evidence="2" type="ORF">MCHLDSM_07266</name>
</gene>
<name>A0A0J6VBD7_9MYCO</name>
<sequence length="320" mass="33705">MSLMQTCAEVEAVIARARSLFGSGEAVDVPDTAVLITQAAQSVTTARSRTADLSGTGVQSYQAMAEGSVPPLTRAAGSDTALAAHVTTAAAVTQAGAARMDQIAATTSAITKAAPTARSTGAQRVILTALRSQVSQASQVVQSTQQQAAALAGKVRGLEYPKDAPVQALDHDLPQSPAPGQDPPRGKDPRYWIDVTKIIHVPEGQLAPFGTRQIGPGLYYPYNDQQYNVTPPPPPAKYPLDMNDILQVPKGQLAPWGTKELSPGFFSPSPSSHDVADPPWSAPEMPIDIREVIEVPEGQLAPPGYKEYLPGWFAPDPSAP</sequence>